<evidence type="ECO:0000313" key="2">
    <source>
        <dbReference type="EMBL" id="MCX5468980.1"/>
    </source>
</evidence>
<keyword evidence="3" id="KW-1185">Reference proteome</keyword>
<dbReference type="GO" id="GO:0005829">
    <property type="term" value="C:cytosol"/>
    <property type="evidence" value="ECO:0007669"/>
    <property type="project" value="TreeGrafter"/>
</dbReference>
<dbReference type="AlphaFoldDB" id="A0A9X3DW03"/>
<accession>A0A9X3DW03</accession>
<organism evidence="2 3">
    <name type="scientific">Acinetobacter nematophilus</name>
    <dbReference type="NCBI Taxonomy" id="2994642"/>
    <lineage>
        <taxon>Bacteria</taxon>
        <taxon>Pseudomonadati</taxon>
        <taxon>Pseudomonadota</taxon>
        <taxon>Gammaproteobacteria</taxon>
        <taxon>Moraxellales</taxon>
        <taxon>Moraxellaceae</taxon>
        <taxon>Acinetobacter</taxon>
    </lineage>
</organism>
<dbReference type="Proteomes" id="UP001146019">
    <property type="component" value="Unassembled WGS sequence"/>
</dbReference>
<dbReference type="NCBIfam" id="NF005458">
    <property type="entry name" value="PRK07053.1"/>
    <property type="match status" value="1"/>
</dbReference>
<dbReference type="PANTHER" id="PTHR42695">
    <property type="entry name" value="GLUTAMINE AMIDOTRANSFERASE YLR126C-RELATED"/>
    <property type="match status" value="1"/>
</dbReference>
<gene>
    <name evidence="2" type="ORF">OSH00_14715</name>
</gene>
<comment type="caution">
    <text evidence="2">The sequence shown here is derived from an EMBL/GenBank/DDBJ whole genome shotgun (WGS) entry which is preliminary data.</text>
</comment>
<name>A0A9X3DW03_9GAMM</name>
<dbReference type="Pfam" id="PF00117">
    <property type="entry name" value="GATase"/>
    <property type="match status" value="1"/>
</dbReference>
<protein>
    <submittedName>
        <fullName evidence="2">Glutamine amidotransferase</fullName>
    </submittedName>
</protein>
<keyword evidence="2" id="KW-0315">Glutamine amidotransferase</keyword>
<dbReference type="InterPro" id="IPR044992">
    <property type="entry name" value="ChyE-like"/>
</dbReference>
<dbReference type="RefSeq" id="WP_266131058.1">
    <property type="nucleotide sequence ID" value="NZ_JAPKMY010000008.1"/>
</dbReference>
<evidence type="ECO:0000313" key="3">
    <source>
        <dbReference type="Proteomes" id="UP001146019"/>
    </source>
</evidence>
<dbReference type="InterPro" id="IPR029062">
    <property type="entry name" value="Class_I_gatase-like"/>
</dbReference>
<dbReference type="PANTHER" id="PTHR42695:SF5">
    <property type="entry name" value="GLUTAMINE AMIDOTRANSFERASE YLR126C-RELATED"/>
    <property type="match status" value="1"/>
</dbReference>
<dbReference type="EMBL" id="JAPKMY010000008">
    <property type="protein sequence ID" value="MCX5468980.1"/>
    <property type="molecule type" value="Genomic_DNA"/>
</dbReference>
<dbReference type="CDD" id="cd01741">
    <property type="entry name" value="GATase1_1"/>
    <property type="match status" value="1"/>
</dbReference>
<feature type="domain" description="Glutamine amidotransferase" evidence="1">
    <location>
        <begin position="20"/>
        <end position="182"/>
    </location>
</feature>
<proteinExistence type="predicted"/>
<dbReference type="PROSITE" id="PS51273">
    <property type="entry name" value="GATASE_TYPE_1"/>
    <property type="match status" value="1"/>
</dbReference>
<reference evidence="2" key="1">
    <citation type="submission" date="2022-11" db="EMBL/GenBank/DDBJ databases">
        <title>Biodiversity and phylogenetic relationships of bacteria.</title>
        <authorList>
            <person name="Machado R.A.R."/>
            <person name="Bhat A."/>
            <person name="Loulou A."/>
            <person name="Kallel S."/>
        </authorList>
    </citation>
    <scope>NUCLEOTIDE SEQUENCE</scope>
    <source>
        <strain evidence="2">A-IN1</strain>
    </source>
</reference>
<evidence type="ECO:0000259" key="1">
    <source>
        <dbReference type="Pfam" id="PF00117"/>
    </source>
</evidence>
<dbReference type="Gene3D" id="3.40.50.880">
    <property type="match status" value="1"/>
</dbReference>
<dbReference type="SUPFAM" id="SSF52317">
    <property type="entry name" value="Class I glutamine amidotransferase-like"/>
    <property type="match status" value="1"/>
</dbReference>
<dbReference type="InterPro" id="IPR017926">
    <property type="entry name" value="GATASE"/>
</dbReference>
<sequence length="232" mass="25990">MKMIYAIQTLAFEDLGSFAQTLNDLNYQIQYLQLGVDTLDDALASKHPVILLGGPIGVYETANYPYLSDLIDGLRIRLARNYPTLGICLGAQLIAMALGAAVYQGHIKEIGWSRLTITSQGFASPLKHLENVQVLHWHGDTFDLPESAKRLAGSIYYPNQAFSVGLNILALQFHVEVDPKTLERWLIGHATELNQTKIDILKLRQENVLYGRLLQDKAHLLLSDWLKNLIPV</sequence>